<dbReference type="AlphaFoldDB" id="A0A330M6G9"/>
<organism evidence="1 2">
    <name type="scientific">Shewanella benthica</name>
    <dbReference type="NCBI Taxonomy" id="43661"/>
    <lineage>
        <taxon>Bacteria</taxon>
        <taxon>Pseudomonadati</taxon>
        <taxon>Pseudomonadota</taxon>
        <taxon>Gammaproteobacteria</taxon>
        <taxon>Alteromonadales</taxon>
        <taxon>Shewanellaceae</taxon>
        <taxon>Shewanella</taxon>
    </lineage>
</organism>
<dbReference type="InterPro" id="IPR036890">
    <property type="entry name" value="HATPase_C_sf"/>
</dbReference>
<evidence type="ECO:0000313" key="1">
    <source>
        <dbReference type="EMBL" id="SQH75357.1"/>
    </source>
</evidence>
<dbReference type="KEGG" id="sbk:SHEWBE_1391"/>
<protein>
    <submittedName>
        <fullName evidence="1">Uncharacterized protein</fullName>
    </submittedName>
</protein>
<name>A0A330M6G9_9GAMM</name>
<sequence length="62" mass="6926">MIGHFIHVSADTFSVQLLVFYSSKQSGTGPLCRDILEAHDGRISLHNREDTGLCVKLWLPQS</sequence>
<evidence type="ECO:0000313" key="2">
    <source>
        <dbReference type="Proteomes" id="UP000250123"/>
    </source>
</evidence>
<dbReference type="SUPFAM" id="SSF55874">
    <property type="entry name" value="ATPase domain of HSP90 chaperone/DNA topoisomerase II/histidine kinase"/>
    <property type="match status" value="1"/>
</dbReference>
<proteinExistence type="predicted"/>
<dbReference type="EMBL" id="LS483452">
    <property type="protein sequence ID" value="SQH75357.1"/>
    <property type="molecule type" value="Genomic_DNA"/>
</dbReference>
<reference evidence="2" key="1">
    <citation type="submission" date="2018-06" db="EMBL/GenBank/DDBJ databases">
        <authorList>
            <person name="Cea G.-C."/>
            <person name="William W."/>
        </authorList>
    </citation>
    <scope>NUCLEOTIDE SEQUENCE [LARGE SCALE GENOMIC DNA]</scope>
    <source>
        <strain evidence="2">DB21MT-2</strain>
    </source>
</reference>
<dbReference type="Proteomes" id="UP000250123">
    <property type="component" value="Chromosome SHEWBE"/>
</dbReference>
<gene>
    <name evidence="1" type="ORF">SHEWBE_1391</name>
</gene>
<dbReference type="Gene3D" id="3.30.565.10">
    <property type="entry name" value="Histidine kinase-like ATPase, C-terminal domain"/>
    <property type="match status" value="1"/>
</dbReference>
<accession>A0A330M6G9</accession>